<organism evidence="2 3">
    <name type="scientific">Dunaliella salina</name>
    <name type="common">Green alga</name>
    <name type="synonym">Protococcus salinus</name>
    <dbReference type="NCBI Taxonomy" id="3046"/>
    <lineage>
        <taxon>Eukaryota</taxon>
        <taxon>Viridiplantae</taxon>
        <taxon>Chlorophyta</taxon>
        <taxon>core chlorophytes</taxon>
        <taxon>Chlorophyceae</taxon>
        <taxon>CS clade</taxon>
        <taxon>Chlamydomonadales</taxon>
        <taxon>Dunaliellaceae</taxon>
        <taxon>Dunaliella</taxon>
    </lineage>
</organism>
<evidence type="ECO:0000259" key="1">
    <source>
        <dbReference type="PROSITE" id="PS50280"/>
    </source>
</evidence>
<dbReference type="PANTHER" id="PTHR13271">
    <property type="entry name" value="UNCHARACTERIZED PUTATIVE METHYLTRANSFERASE"/>
    <property type="match status" value="1"/>
</dbReference>
<dbReference type="PANTHER" id="PTHR13271:SF140">
    <property type="entry name" value="SET DOMAIN-CONTAINING PROTEIN"/>
    <property type="match status" value="1"/>
</dbReference>
<dbReference type="Proteomes" id="UP000815325">
    <property type="component" value="Unassembled WGS sequence"/>
</dbReference>
<name>A0ABQ7H7P8_DUNSA</name>
<dbReference type="CDD" id="cd10527">
    <property type="entry name" value="SET_LSMT"/>
    <property type="match status" value="1"/>
</dbReference>
<dbReference type="InterPro" id="IPR046341">
    <property type="entry name" value="SET_dom_sf"/>
</dbReference>
<evidence type="ECO:0000313" key="2">
    <source>
        <dbReference type="EMBL" id="KAF5842879.1"/>
    </source>
</evidence>
<feature type="domain" description="SET" evidence="1">
    <location>
        <begin position="51"/>
        <end position="280"/>
    </location>
</feature>
<dbReference type="InterPro" id="IPR001214">
    <property type="entry name" value="SET_dom"/>
</dbReference>
<evidence type="ECO:0000313" key="3">
    <source>
        <dbReference type="Proteomes" id="UP000815325"/>
    </source>
</evidence>
<dbReference type="SUPFAM" id="SSF82199">
    <property type="entry name" value="SET domain"/>
    <property type="match status" value="1"/>
</dbReference>
<dbReference type="EMBL" id="MU069453">
    <property type="protein sequence ID" value="KAF5842879.1"/>
    <property type="molecule type" value="Genomic_DNA"/>
</dbReference>
<dbReference type="Gene3D" id="3.90.1410.10">
    <property type="entry name" value="set domain protein methyltransferase, domain 1"/>
    <property type="match status" value="1"/>
</dbReference>
<gene>
    <name evidence="2" type="ORF">DUNSADRAFT_4338</name>
</gene>
<dbReference type="PROSITE" id="PS50280">
    <property type="entry name" value="SET"/>
    <property type="match status" value="1"/>
</dbReference>
<accession>A0ABQ7H7P8</accession>
<comment type="caution">
    <text evidence="2">The sequence shown here is derived from an EMBL/GenBank/DDBJ whole genome shotgun (WGS) entry which is preliminary data.</text>
</comment>
<protein>
    <recommendedName>
        <fullName evidence="1">SET domain-containing protein</fullName>
    </recommendedName>
</protein>
<dbReference type="Pfam" id="PF00856">
    <property type="entry name" value="SET"/>
    <property type="match status" value="1"/>
</dbReference>
<dbReference type="InterPro" id="IPR050600">
    <property type="entry name" value="SETD3_SETD6_MTase"/>
</dbReference>
<sequence>MQFACSSPLLYSRACTPGLPRIAARSSRSATSTAPKSCRSLLDWATGTTQHSVVVEELLSGAGRGLVATEDIQPNEKILSVPFDKVYSSKPEDELEFHWSVDMALRLLRDKQACEGVASDSDGKWCEWLGQLPTHVLTPLEFTEEEVAAMGDDGLAAEVRMMQRCMEASYEVLQEELQAMGCSYQDFLAAVQVLHSRCFFQPETSCHMAVPGIDMANHSATPNAQVAVQHSPHAVQGLAAIEEVCDPSTLQVGSEEQSQFQLVAGHQGIRRGDEITISYGSMWPDAAFLLLFGFLPSDNPQNSCQLFLDIPDMAACYTSLQQQARPTFSGRDTLSAEVWDCVKSSWGGSESCRGLFVTKHGMDGRLPVAFQVSSSQHAG</sequence>
<proteinExistence type="predicted"/>
<keyword evidence="3" id="KW-1185">Reference proteome</keyword>
<reference evidence="2" key="1">
    <citation type="submission" date="2017-08" db="EMBL/GenBank/DDBJ databases">
        <authorList>
            <person name="Polle J.E."/>
            <person name="Barry K."/>
            <person name="Cushman J."/>
            <person name="Schmutz J."/>
            <person name="Tran D."/>
            <person name="Hathwaick L.T."/>
            <person name="Yim W.C."/>
            <person name="Jenkins J."/>
            <person name="Mckie-Krisberg Z.M."/>
            <person name="Prochnik S."/>
            <person name="Lindquist E."/>
            <person name="Dockter R.B."/>
            <person name="Adam C."/>
            <person name="Molina H."/>
            <person name="Bunkerborg J."/>
            <person name="Jin E."/>
            <person name="Buchheim M."/>
            <person name="Magnuson J."/>
        </authorList>
    </citation>
    <scope>NUCLEOTIDE SEQUENCE</scope>
    <source>
        <strain evidence="2">CCAP 19/18</strain>
    </source>
</reference>